<dbReference type="EMBL" id="BRZM01000168">
    <property type="protein sequence ID" value="GLD69097.1"/>
    <property type="molecule type" value="Genomic_DNA"/>
</dbReference>
<dbReference type="InterPro" id="IPR043549">
    <property type="entry name" value="C2C4C/C2C4D"/>
</dbReference>
<dbReference type="AlphaFoldDB" id="A0AAD3NC21"/>
<evidence type="ECO:0000313" key="3">
    <source>
        <dbReference type="Proteomes" id="UP001279410"/>
    </source>
</evidence>
<feature type="region of interest" description="Disordered" evidence="1">
    <location>
        <begin position="183"/>
        <end position="209"/>
    </location>
</feature>
<dbReference type="PANTHER" id="PTHR46291">
    <property type="entry name" value="C2 DOMAIN-CONTAINING PROTEIN"/>
    <property type="match status" value="1"/>
</dbReference>
<name>A0AAD3NC21_LATJO</name>
<protein>
    <submittedName>
        <fullName evidence="2">C2 calcium-dependent domain-containing protein 4C-like protein</fullName>
    </submittedName>
</protein>
<feature type="compositionally biased region" description="Low complexity" evidence="1">
    <location>
        <begin position="183"/>
        <end position="192"/>
    </location>
</feature>
<gene>
    <name evidence="2" type="ORF">AKAME5_002041000</name>
</gene>
<comment type="caution">
    <text evidence="2">The sequence shown here is derived from an EMBL/GenBank/DDBJ whole genome shotgun (WGS) entry which is preliminary data.</text>
</comment>
<dbReference type="Proteomes" id="UP001279410">
    <property type="component" value="Unassembled WGS sequence"/>
</dbReference>
<dbReference type="PANTHER" id="PTHR46291:SF4">
    <property type="entry name" value="C2 CALCIUM-DEPENDENT DOMAIN-CONTAINING PROTEIN 4C-LIKE"/>
    <property type="match status" value="1"/>
</dbReference>
<evidence type="ECO:0000313" key="2">
    <source>
        <dbReference type="EMBL" id="GLD69097.1"/>
    </source>
</evidence>
<keyword evidence="3" id="KW-1185">Reference proteome</keyword>
<evidence type="ECO:0000256" key="1">
    <source>
        <dbReference type="SAM" id="MobiDB-lite"/>
    </source>
</evidence>
<proteinExistence type="predicted"/>
<reference evidence="2" key="1">
    <citation type="submission" date="2022-08" db="EMBL/GenBank/DDBJ databases">
        <title>Genome sequencing of akame (Lates japonicus).</title>
        <authorList>
            <person name="Hashiguchi Y."/>
            <person name="Takahashi H."/>
        </authorList>
    </citation>
    <scope>NUCLEOTIDE SEQUENCE</scope>
    <source>
        <strain evidence="2">Kochi</strain>
    </source>
</reference>
<accession>A0AAD3NC21</accession>
<sequence>MFVSGCSLCLTGGWGGGHLSDSGPAQTQTCFRPASGIMSAVKSGSSLRSLVLTPERIPDFLIPSRSPLRVLSPRPLRSSPDRTRLLSDPDDDSPGRSPPEIRLSPTASPRFPLRLPPRIMTPRRATAAAAESADADTDLTTRAAMSLPHVEKVTTSYGFRAVLAASPCTRRRESLFHRNTPVTVTVTDTGDPTEPPRPPRPGPGPARSRVCLRPVKALGLQVMKELKRPAAALKALSPGARRTETR</sequence>
<feature type="compositionally biased region" description="Pro residues" evidence="1">
    <location>
        <begin position="193"/>
        <end position="204"/>
    </location>
</feature>
<feature type="region of interest" description="Disordered" evidence="1">
    <location>
        <begin position="69"/>
        <end position="117"/>
    </location>
</feature>
<organism evidence="2 3">
    <name type="scientific">Lates japonicus</name>
    <name type="common">Japanese lates</name>
    <dbReference type="NCBI Taxonomy" id="270547"/>
    <lineage>
        <taxon>Eukaryota</taxon>
        <taxon>Metazoa</taxon>
        <taxon>Chordata</taxon>
        <taxon>Craniata</taxon>
        <taxon>Vertebrata</taxon>
        <taxon>Euteleostomi</taxon>
        <taxon>Actinopterygii</taxon>
        <taxon>Neopterygii</taxon>
        <taxon>Teleostei</taxon>
        <taxon>Neoteleostei</taxon>
        <taxon>Acanthomorphata</taxon>
        <taxon>Carangaria</taxon>
        <taxon>Carangaria incertae sedis</taxon>
        <taxon>Centropomidae</taxon>
        <taxon>Lates</taxon>
    </lineage>
</organism>